<accession>A0ABY4J9B9</accession>
<sequence>MPTTSAFAKVLTYPTLALITLEGNLRDVLGEQTGESLANFALGLADRNQQSMRLTLRLKSSSVTSAGRRISPSGYVTVDKDFTAWQALNAVNWRNSLQQRP</sequence>
<dbReference type="Proteomes" id="UP000829647">
    <property type="component" value="Chromosome"/>
</dbReference>
<evidence type="ECO:0000313" key="2">
    <source>
        <dbReference type="Proteomes" id="UP000829647"/>
    </source>
</evidence>
<dbReference type="RefSeq" id="WP_247974545.1">
    <property type="nucleotide sequence ID" value="NZ_CP095848.1"/>
</dbReference>
<evidence type="ECO:0000313" key="1">
    <source>
        <dbReference type="EMBL" id="UPL47999.1"/>
    </source>
</evidence>
<dbReference type="EMBL" id="CP095848">
    <property type="protein sequence ID" value="UPL47999.1"/>
    <property type="molecule type" value="Genomic_DNA"/>
</dbReference>
<protein>
    <submittedName>
        <fullName evidence="1">Uncharacterized protein</fullName>
    </submittedName>
</protein>
<organism evidence="1 2">
    <name type="scientific">Hymenobacter sublimis</name>
    <dbReference type="NCBI Taxonomy" id="2933777"/>
    <lineage>
        <taxon>Bacteria</taxon>
        <taxon>Pseudomonadati</taxon>
        <taxon>Bacteroidota</taxon>
        <taxon>Cytophagia</taxon>
        <taxon>Cytophagales</taxon>
        <taxon>Hymenobacteraceae</taxon>
        <taxon>Hymenobacter</taxon>
    </lineage>
</organism>
<gene>
    <name evidence="1" type="ORF">MWH26_12445</name>
</gene>
<name>A0ABY4J9B9_9BACT</name>
<reference evidence="1 2" key="1">
    <citation type="submission" date="2022-04" db="EMBL/GenBank/DDBJ databases">
        <title>Hymenobacter sp. isolated from the air.</title>
        <authorList>
            <person name="Won M."/>
            <person name="Lee C.-M."/>
            <person name="Woen H.-Y."/>
            <person name="Kwon S.-W."/>
        </authorList>
    </citation>
    <scope>NUCLEOTIDE SEQUENCE [LARGE SCALE GENOMIC DNA]</scope>
    <source>
        <strain evidence="2">5516 S-25</strain>
    </source>
</reference>
<proteinExistence type="predicted"/>
<keyword evidence="2" id="KW-1185">Reference proteome</keyword>